<dbReference type="PANTHER" id="PTHR11530">
    <property type="entry name" value="D-AMINO ACID OXIDASE"/>
    <property type="match status" value="1"/>
</dbReference>
<dbReference type="OrthoDB" id="246701at2"/>
<gene>
    <name evidence="11" type="ORF">FDA94_00990</name>
</gene>
<comment type="caution">
    <text evidence="11">The sequence shown here is derived from an EMBL/GenBank/DDBJ whole genome shotgun (WGS) entry which is preliminary data.</text>
</comment>
<feature type="region of interest" description="Disordered" evidence="9">
    <location>
        <begin position="343"/>
        <end position="365"/>
    </location>
</feature>
<comment type="catalytic activity">
    <reaction evidence="8">
        <text>a D-alpha-amino acid + O2 + H2O = a 2-oxocarboxylate + H2O2 + NH4(+)</text>
        <dbReference type="Rhea" id="RHEA:21816"/>
        <dbReference type="ChEBI" id="CHEBI:15377"/>
        <dbReference type="ChEBI" id="CHEBI:15379"/>
        <dbReference type="ChEBI" id="CHEBI:16240"/>
        <dbReference type="ChEBI" id="CHEBI:28938"/>
        <dbReference type="ChEBI" id="CHEBI:35179"/>
        <dbReference type="ChEBI" id="CHEBI:59871"/>
        <dbReference type="EC" id="1.4.3.3"/>
    </reaction>
    <physiologicalReaction direction="left-to-right" evidence="8">
        <dbReference type="Rhea" id="RHEA:21817"/>
    </physiologicalReaction>
</comment>
<evidence type="ECO:0000256" key="3">
    <source>
        <dbReference type="ARBA" id="ARBA00022630"/>
    </source>
</evidence>
<keyword evidence="3" id="KW-0285">Flavoprotein</keyword>
<dbReference type="EMBL" id="SZQA01000001">
    <property type="protein sequence ID" value="TKK91404.1"/>
    <property type="molecule type" value="Genomic_DNA"/>
</dbReference>
<dbReference type="InterPro" id="IPR023209">
    <property type="entry name" value="DAO"/>
</dbReference>
<evidence type="ECO:0000256" key="1">
    <source>
        <dbReference type="ARBA" id="ARBA00001974"/>
    </source>
</evidence>
<protein>
    <recommendedName>
        <fullName evidence="7">D-amino-acid oxidase</fullName>
        <ecNumber evidence="6">1.4.3.3</ecNumber>
    </recommendedName>
</protein>
<evidence type="ECO:0000256" key="2">
    <source>
        <dbReference type="ARBA" id="ARBA00006730"/>
    </source>
</evidence>
<comment type="similarity">
    <text evidence="2">Belongs to the DAMOX/DASOX family.</text>
</comment>
<dbReference type="InterPro" id="IPR006076">
    <property type="entry name" value="FAD-dep_OxRdtase"/>
</dbReference>
<reference evidence="11 12" key="1">
    <citation type="submission" date="2019-04" db="EMBL/GenBank/DDBJ databases">
        <title>Herbidospora sp. NEAU-GS14.nov., a novel actinomycete isolated from soil.</title>
        <authorList>
            <person name="Han L."/>
        </authorList>
    </citation>
    <scope>NUCLEOTIDE SEQUENCE [LARGE SCALE GENOMIC DNA]</scope>
    <source>
        <strain evidence="11 12">NEAU-GS14</strain>
    </source>
</reference>
<keyword evidence="12" id="KW-1185">Reference proteome</keyword>
<feature type="domain" description="FAD dependent oxidoreductase" evidence="10">
    <location>
        <begin position="85"/>
        <end position="340"/>
    </location>
</feature>
<dbReference type="AlphaFoldDB" id="A0A4U3MRG9"/>
<evidence type="ECO:0000256" key="8">
    <source>
        <dbReference type="ARBA" id="ARBA00049547"/>
    </source>
</evidence>
<evidence type="ECO:0000313" key="11">
    <source>
        <dbReference type="EMBL" id="TKK91404.1"/>
    </source>
</evidence>
<dbReference type="Proteomes" id="UP000308705">
    <property type="component" value="Unassembled WGS sequence"/>
</dbReference>
<evidence type="ECO:0000313" key="12">
    <source>
        <dbReference type="Proteomes" id="UP000308705"/>
    </source>
</evidence>
<dbReference type="EC" id="1.4.3.3" evidence="6"/>
<evidence type="ECO:0000256" key="6">
    <source>
        <dbReference type="ARBA" id="ARBA00039101"/>
    </source>
</evidence>
<dbReference type="SUPFAM" id="SSF51971">
    <property type="entry name" value="Nucleotide-binding domain"/>
    <property type="match status" value="1"/>
</dbReference>
<dbReference type="GO" id="GO:0019478">
    <property type="term" value="P:D-amino acid catabolic process"/>
    <property type="evidence" value="ECO:0007669"/>
    <property type="project" value="TreeGrafter"/>
</dbReference>
<keyword evidence="5" id="KW-0560">Oxidoreductase</keyword>
<dbReference type="GO" id="GO:0003884">
    <property type="term" value="F:D-amino-acid oxidase activity"/>
    <property type="evidence" value="ECO:0007669"/>
    <property type="project" value="UniProtKB-EC"/>
</dbReference>
<proteinExistence type="inferred from homology"/>
<dbReference type="GO" id="GO:0071949">
    <property type="term" value="F:FAD binding"/>
    <property type="evidence" value="ECO:0007669"/>
    <property type="project" value="InterPro"/>
</dbReference>
<accession>A0A4U3MRG9</accession>
<dbReference type="Gene3D" id="3.30.9.10">
    <property type="entry name" value="D-Amino Acid Oxidase, subunit A, domain 2"/>
    <property type="match status" value="1"/>
</dbReference>
<evidence type="ECO:0000256" key="7">
    <source>
        <dbReference type="ARBA" id="ARBA00039751"/>
    </source>
</evidence>
<evidence type="ECO:0000256" key="5">
    <source>
        <dbReference type="ARBA" id="ARBA00023002"/>
    </source>
</evidence>
<dbReference type="GO" id="GO:0005737">
    <property type="term" value="C:cytoplasm"/>
    <property type="evidence" value="ECO:0007669"/>
    <property type="project" value="TreeGrafter"/>
</dbReference>
<dbReference type="SUPFAM" id="SSF54373">
    <property type="entry name" value="FAD-linked reductases, C-terminal domain"/>
    <property type="match status" value="1"/>
</dbReference>
<sequence length="365" mass="40186">MHLRELTNLPTPDFAFDPNVPGACVTGVRPYREGTFRLNSERVSGRFIVHNYGHGGAGISLSWGCAAKVKDMVSQFLAVSPQTEVAVLGAGVMGLTAATMLLDLGLKVKIFADRKPVDTTSFKAGGQWAVSVVETAMNEQDLKAIIKTSYTTFKDSIGKGFGVSERPNYCLKPADGLDMVLNLLPCLMPARQRLDRLPFQNHTQPGFLYQTLLIEPPIFLPRLECDLKARGVTFVDKRFATKADIFATVPQKIIVNCTGMGAKKLWNDTKLVGVRGYLAMLPAQPNLQYLYSRNGYMFPRSDHVVIGGTTDWDKEDEDLNPAECKKLVNVIAAAFGQAAPVPMPMNHIDDPRNRRLVDPRLSVSD</sequence>
<comment type="cofactor">
    <cofactor evidence="1">
        <name>FAD</name>
        <dbReference type="ChEBI" id="CHEBI:57692"/>
    </cofactor>
</comment>
<dbReference type="Pfam" id="PF01266">
    <property type="entry name" value="DAO"/>
    <property type="match status" value="1"/>
</dbReference>
<name>A0A4U3MRG9_9ACTN</name>
<organism evidence="11 12">
    <name type="scientific">Herbidospora galbida</name>
    <dbReference type="NCBI Taxonomy" id="2575442"/>
    <lineage>
        <taxon>Bacteria</taxon>
        <taxon>Bacillati</taxon>
        <taxon>Actinomycetota</taxon>
        <taxon>Actinomycetes</taxon>
        <taxon>Streptosporangiales</taxon>
        <taxon>Streptosporangiaceae</taxon>
        <taxon>Herbidospora</taxon>
    </lineage>
</organism>
<dbReference type="PROSITE" id="PS00677">
    <property type="entry name" value="DAO"/>
    <property type="match status" value="1"/>
</dbReference>
<dbReference type="Gene3D" id="3.40.50.720">
    <property type="entry name" value="NAD(P)-binding Rossmann-like Domain"/>
    <property type="match status" value="2"/>
</dbReference>
<dbReference type="RefSeq" id="WP_137245092.1">
    <property type="nucleotide sequence ID" value="NZ_SZQA01000001.1"/>
</dbReference>
<keyword evidence="4" id="KW-0274">FAD</keyword>
<evidence type="ECO:0000256" key="4">
    <source>
        <dbReference type="ARBA" id="ARBA00022827"/>
    </source>
</evidence>
<evidence type="ECO:0000259" key="10">
    <source>
        <dbReference type="Pfam" id="PF01266"/>
    </source>
</evidence>
<feature type="compositionally biased region" description="Basic and acidic residues" evidence="9">
    <location>
        <begin position="347"/>
        <end position="358"/>
    </location>
</feature>
<dbReference type="InterPro" id="IPR006181">
    <property type="entry name" value="D-amino_acid_oxidase_CS"/>
</dbReference>
<dbReference type="PANTHER" id="PTHR11530:SF11">
    <property type="entry name" value="D-ASPARTATE OXIDASE"/>
    <property type="match status" value="1"/>
</dbReference>
<evidence type="ECO:0000256" key="9">
    <source>
        <dbReference type="SAM" id="MobiDB-lite"/>
    </source>
</evidence>